<reference evidence="2" key="1">
    <citation type="journal article" date="2023" name="Mol. Phylogenet. Evol.">
        <title>Genome-scale phylogeny and comparative genomics of the fungal order Sordariales.</title>
        <authorList>
            <person name="Hensen N."/>
            <person name="Bonometti L."/>
            <person name="Westerberg I."/>
            <person name="Brannstrom I.O."/>
            <person name="Guillou S."/>
            <person name="Cros-Aarteil S."/>
            <person name="Calhoun S."/>
            <person name="Haridas S."/>
            <person name="Kuo A."/>
            <person name="Mondo S."/>
            <person name="Pangilinan J."/>
            <person name="Riley R."/>
            <person name="LaButti K."/>
            <person name="Andreopoulos B."/>
            <person name="Lipzen A."/>
            <person name="Chen C."/>
            <person name="Yan M."/>
            <person name="Daum C."/>
            <person name="Ng V."/>
            <person name="Clum A."/>
            <person name="Steindorff A."/>
            <person name="Ohm R.A."/>
            <person name="Martin F."/>
            <person name="Silar P."/>
            <person name="Natvig D.O."/>
            <person name="Lalanne C."/>
            <person name="Gautier V."/>
            <person name="Ament-Velasquez S.L."/>
            <person name="Kruys A."/>
            <person name="Hutchinson M.I."/>
            <person name="Powell A.J."/>
            <person name="Barry K."/>
            <person name="Miller A.N."/>
            <person name="Grigoriev I.V."/>
            <person name="Debuchy R."/>
            <person name="Gladieux P."/>
            <person name="Hiltunen Thoren M."/>
            <person name="Johannesson H."/>
        </authorList>
    </citation>
    <scope>NUCLEOTIDE SEQUENCE</scope>
    <source>
        <strain evidence="2">SMH4131-1</strain>
    </source>
</reference>
<dbReference type="AlphaFoldDB" id="A0AAE0IX86"/>
<comment type="caution">
    <text evidence="2">The sequence shown here is derived from an EMBL/GenBank/DDBJ whole genome shotgun (WGS) entry which is preliminary data.</text>
</comment>
<dbReference type="Proteomes" id="UP001286456">
    <property type="component" value="Unassembled WGS sequence"/>
</dbReference>
<gene>
    <name evidence="2" type="ORF">B0T19DRAFT_457514</name>
</gene>
<feature type="compositionally biased region" description="Low complexity" evidence="1">
    <location>
        <begin position="145"/>
        <end position="161"/>
    </location>
</feature>
<keyword evidence="3" id="KW-1185">Reference proteome</keyword>
<feature type="region of interest" description="Disordered" evidence="1">
    <location>
        <begin position="353"/>
        <end position="376"/>
    </location>
</feature>
<protein>
    <submittedName>
        <fullName evidence="2">Uncharacterized protein</fullName>
    </submittedName>
</protein>
<feature type="compositionally biased region" description="Polar residues" evidence="1">
    <location>
        <begin position="205"/>
        <end position="218"/>
    </location>
</feature>
<organism evidence="2 3">
    <name type="scientific">Cercophora scortea</name>
    <dbReference type="NCBI Taxonomy" id="314031"/>
    <lineage>
        <taxon>Eukaryota</taxon>
        <taxon>Fungi</taxon>
        <taxon>Dikarya</taxon>
        <taxon>Ascomycota</taxon>
        <taxon>Pezizomycotina</taxon>
        <taxon>Sordariomycetes</taxon>
        <taxon>Sordariomycetidae</taxon>
        <taxon>Sordariales</taxon>
        <taxon>Lasiosphaeriaceae</taxon>
        <taxon>Cercophora</taxon>
    </lineage>
</organism>
<evidence type="ECO:0000313" key="3">
    <source>
        <dbReference type="Proteomes" id="UP001286456"/>
    </source>
</evidence>
<evidence type="ECO:0000313" key="2">
    <source>
        <dbReference type="EMBL" id="KAK3332620.1"/>
    </source>
</evidence>
<reference evidence="2" key="2">
    <citation type="submission" date="2023-06" db="EMBL/GenBank/DDBJ databases">
        <authorList>
            <consortium name="Lawrence Berkeley National Laboratory"/>
            <person name="Haridas S."/>
            <person name="Hensen N."/>
            <person name="Bonometti L."/>
            <person name="Westerberg I."/>
            <person name="Brannstrom I.O."/>
            <person name="Guillou S."/>
            <person name="Cros-Aarteil S."/>
            <person name="Calhoun S."/>
            <person name="Kuo A."/>
            <person name="Mondo S."/>
            <person name="Pangilinan J."/>
            <person name="Riley R."/>
            <person name="Labutti K."/>
            <person name="Andreopoulos B."/>
            <person name="Lipzen A."/>
            <person name="Chen C."/>
            <person name="Yanf M."/>
            <person name="Daum C."/>
            <person name="Ng V."/>
            <person name="Clum A."/>
            <person name="Steindorff A."/>
            <person name="Ohm R."/>
            <person name="Martin F."/>
            <person name="Silar P."/>
            <person name="Natvig D."/>
            <person name="Lalanne C."/>
            <person name="Gautier V."/>
            <person name="Ament-Velasquez S.L."/>
            <person name="Kruys A."/>
            <person name="Hutchinson M.I."/>
            <person name="Powell A.J."/>
            <person name="Barry K."/>
            <person name="Miller A.N."/>
            <person name="Grigoriev I.V."/>
            <person name="Debuchy R."/>
            <person name="Gladieux P."/>
            <person name="Thoren M.H."/>
            <person name="Johannesson H."/>
        </authorList>
    </citation>
    <scope>NUCLEOTIDE SEQUENCE</scope>
    <source>
        <strain evidence="2">SMH4131-1</strain>
    </source>
</reference>
<proteinExistence type="predicted"/>
<sequence>MSPDEADVGQQLAAKVTEFAIRQIKEELEKELHADDKRIQEAWDSIQAVIAAFSGKKEKMLLKLQEIVGHVLTPAQTDALQTELDQMAPPAYMAIVRQFSLLPPTTADEASPATIPFNSPKIHSSASFAVIDSLKDAPHQFVVNASAESPTSTSPTTPNAPGSDQSTKAAAQGSKKVTGIGTAKRSRPGAQMVDPSAPGRKKAKTTSPEAEISTVSPATTTTTTITRLPDLHVSTPRSPSRVALNNPDIDMWEVEGLDYIFPFPAFGAGWFVLRCGTGEYTAPYSFKTHPFEGSPTPANTHFIANVERCKGHDDIKLQKSSSDEILKFYGRRVSGSPALNQAWVDNSNSRIEAERQKQSTPKKLRRQELAPANRSTMDRVTTVMEAQTVAFSARR</sequence>
<evidence type="ECO:0000256" key="1">
    <source>
        <dbReference type="SAM" id="MobiDB-lite"/>
    </source>
</evidence>
<dbReference type="EMBL" id="JAUEPO010000002">
    <property type="protein sequence ID" value="KAK3332620.1"/>
    <property type="molecule type" value="Genomic_DNA"/>
</dbReference>
<name>A0AAE0IX86_9PEZI</name>
<accession>A0AAE0IX86</accession>
<feature type="region of interest" description="Disordered" evidence="1">
    <location>
        <begin position="145"/>
        <end position="220"/>
    </location>
</feature>